<dbReference type="Pfam" id="PF24883">
    <property type="entry name" value="NPHP3_N"/>
    <property type="match status" value="1"/>
</dbReference>
<dbReference type="Proteomes" id="UP000613401">
    <property type="component" value="Unassembled WGS sequence"/>
</dbReference>
<dbReference type="SUPFAM" id="SSF52540">
    <property type="entry name" value="P-loop containing nucleoside triphosphate hydrolases"/>
    <property type="match status" value="1"/>
</dbReference>
<dbReference type="PANTHER" id="PTHR10039:SF15">
    <property type="entry name" value="NACHT DOMAIN-CONTAINING PROTEIN"/>
    <property type="match status" value="1"/>
</dbReference>
<reference evidence="3" key="2">
    <citation type="submission" date="2020-03" db="EMBL/GenBank/DDBJ databases">
        <authorList>
            <person name="Fu F.-F."/>
            <person name="Chen J."/>
        </authorList>
    </citation>
    <scope>NUCLEOTIDE SEQUENCE</scope>
    <source>
        <strain evidence="3">Lc1</strain>
    </source>
</reference>
<dbReference type="EMBL" id="WVTB01000051">
    <property type="protein sequence ID" value="KAF3804041.1"/>
    <property type="molecule type" value="Genomic_DNA"/>
</dbReference>
<feature type="domain" description="NACHT" evidence="2">
    <location>
        <begin position="209"/>
        <end position="351"/>
    </location>
</feature>
<protein>
    <recommendedName>
        <fullName evidence="2">NACHT domain-containing protein</fullName>
    </recommendedName>
</protein>
<evidence type="ECO:0000313" key="3">
    <source>
        <dbReference type="EMBL" id="KAF3804041.1"/>
    </source>
</evidence>
<dbReference type="SUPFAM" id="SSF48403">
    <property type="entry name" value="Ankyrin repeat"/>
    <property type="match status" value="1"/>
</dbReference>
<dbReference type="Gene3D" id="1.25.40.20">
    <property type="entry name" value="Ankyrin repeat-containing domain"/>
    <property type="match status" value="2"/>
</dbReference>
<keyword evidence="1" id="KW-0677">Repeat</keyword>
<accession>A0A8H4CHN0</accession>
<dbReference type="RefSeq" id="XP_045263200.1">
    <property type="nucleotide sequence ID" value="XM_045407811.1"/>
</dbReference>
<dbReference type="Gene3D" id="3.40.50.300">
    <property type="entry name" value="P-loop containing nucleotide triphosphate hydrolases"/>
    <property type="match status" value="1"/>
</dbReference>
<evidence type="ECO:0000313" key="4">
    <source>
        <dbReference type="Proteomes" id="UP000613401"/>
    </source>
</evidence>
<organism evidence="3 4">
    <name type="scientific">Colletotrichum gloeosporioides</name>
    <name type="common">Anthracnose fungus</name>
    <name type="synonym">Glomerella cingulata</name>
    <dbReference type="NCBI Taxonomy" id="474922"/>
    <lineage>
        <taxon>Eukaryota</taxon>
        <taxon>Fungi</taxon>
        <taxon>Dikarya</taxon>
        <taxon>Ascomycota</taxon>
        <taxon>Pezizomycotina</taxon>
        <taxon>Sordariomycetes</taxon>
        <taxon>Hypocreomycetidae</taxon>
        <taxon>Glomerellales</taxon>
        <taxon>Glomerellaceae</taxon>
        <taxon>Colletotrichum</taxon>
        <taxon>Colletotrichum gloeosporioides species complex</taxon>
    </lineage>
</organism>
<dbReference type="AlphaFoldDB" id="A0A8H4CHN0"/>
<dbReference type="InterPro" id="IPR007111">
    <property type="entry name" value="NACHT_NTPase"/>
</dbReference>
<dbReference type="InterPro" id="IPR056884">
    <property type="entry name" value="NPHP3-like_N"/>
</dbReference>
<reference evidence="3" key="1">
    <citation type="journal article" date="2020" name="Phytopathology">
        <title>Genome sequence and comparative analysis of Colletotrichum gloeosporioides isolated from Liriodendron leaves.</title>
        <authorList>
            <person name="Fu F.F."/>
            <person name="Hao Z."/>
            <person name="Wang P."/>
            <person name="Lu Y."/>
            <person name="Xue L.J."/>
            <person name="Wei G."/>
            <person name="Tian Y."/>
            <person name="Baishi H."/>
            <person name="Xu H."/>
            <person name="Shi J."/>
            <person name="Cheng T."/>
            <person name="Wang G."/>
            <person name="Yi Y."/>
            <person name="Chen J."/>
        </authorList>
    </citation>
    <scope>NUCLEOTIDE SEQUENCE</scope>
    <source>
        <strain evidence="3">Lc1</strain>
    </source>
</reference>
<gene>
    <name evidence="3" type="ORF">GCG54_00007834</name>
</gene>
<dbReference type="PANTHER" id="PTHR10039">
    <property type="entry name" value="AMELOGENIN"/>
    <property type="match status" value="1"/>
</dbReference>
<dbReference type="PROSITE" id="PS50837">
    <property type="entry name" value="NACHT"/>
    <property type="match status" value="1"/>
</dbReference>
<sequence>MDAFGMIPNIIATIQATYKVIKFFEEIKSSGLDCNRYISEASSSCIALQQVRERLDSNLADGRTVEPWFRHLQALAGEDGVLKHYTSDMEQVATILIEVKSYRFRRIFVWHREKEKIEEIFRKVERHKSAIQLALSHDQFVEARIQTTASLQATEKAQSDKEKVIKWIYQSAVNHEHFQQDYNAAAQDGTGQAFLSSDNFQRWLEGPCATIFCPGLPGAGKTVMASIVKSHLDEKTMGSNHPTAILYFNYKRHLEDHNHRTLLLAILAQFLSRREKVPDRLLKTYERQGSLHMDDIISILKSLVQSSHRSFLIMDALDELYDDDGARTRFLHLIQRIQASGSLKIMMTARPHLTDDLAISKWSDATIEITATDDDLHTYLDQKICSFPYLPDDFDFRQSIADRIVEASAGIFLLAVLHSDSLKDAYSEYEVEDILENLSKGPDALDRAYEDAIKRIDHQPANRKHYARLTISWMVQCLQPISPVELQHAVTKPEHLERGLSASALVKIDALVSFCAGLITIDHESNVVRFVHYTTQEYFTRDRLTKWLPGAELGPAQLCTAYMMNSKLLEAIEDTHKTWLEHVREREESIMSSQNPAMFQGDDSYLLMRPENTLANWSLLGYCKKHWGSHCSEFQKPLQNVLLNFLTGPAMVVYREQNLRWHENFCSVSPYGDIATGNSFIGQAQLRQVTPISICSRWGLNHLISKLLDQGSDTQVAPMLKEKGPGHPDYGCSLLGFRHIALDEPLLLASRMGNVELAALLLARTSIRDDVYYEAFRAADEKKDLDMLHILITRCPLDTISLNRIAMCSSMDESRIKNSLLVRSLHMSPDENLEGFKVLFGRPNASFWVEYLLEQGLDANKTYPGNQTGIEIAAAAGCLESVRVLLNYPDVQVCYADKKDALELAAEEGHLGVFRALLSHVSSIPNMIDLVQCSVGRVFKLVAEAPRWNPRPSRVPIMRSLLEYEDFSRLTFNQVKKAIQSAVSSPSDYDRLDEQHAILDLIFHHSSIDFQCIDIHGRTLLQTAVAHTLACRASIRDRTKESVLADEKYTRTLSMLLQHPSFDFSSQYNPLIEFLTKHHVDIDEQKNRGLDIISKIQMLLKDSRFQPDIPDESGRTALSHASEYHAEYLVRMLIQHPLVDVNSRDASGRTPLSYAAGSEHRDSKISVVPILLENDSVREKANCPDTAGITPLMYSCRLGKVDQVGLLLDVAASEANLHDHHGRTPLLHALEAGPYHYNDCGALPLQRL</sequence>
<dbReference type="Pfam" id="PF12796">
    <property type="entry name" value="Ank_2"/>
    <property type="match status" value="2"/>
</dbReference>
<evidence type="ECO:0000256" key="1">
    <source>
        <dbReference type="ARBA" id="ARBA00022737"/>
    </source>
</evidence>
<proteinExistence type="predicted"/>
<name>A0A8H4CHN0_COLGL</name>
<dbReference type="SUPFAM" id="SSF140860">
    <property type="entry name" value="Pseudo ankyrin repeat-like"/>
    <property type="match status" value="1"/>
</dbReference>
<dbReference type="SMART" id="SM00248">
    <property type="entry name" value="ANK"/>
    <property type="match status" value="8"/>
</dbReference>
<dbReference type="InterPro" id="IPR002110">
    <property type="entry name" value="Ankyrin_rpt"/>
</dbReference>
<dbReference type="InterPro" id="IPR036770">
    <property type="entry name" value="Ankyrin_rpt-contain_sf"/>
</dbReference>
<dbReference type="InterPro" id="IPR027417">
    <property type="entry name" value="P-loop_NTPase"/>
</dbReference>
<keyword evidence="4" id="KW-1185">Reference proteome</keyword>
<evidence type="ECO:0000259" key="2">
    <source>
        <dbReference type="PROSITE" id="PS50837"/>
    </source>
</evidence>
<dbReference type="GeneID" id="69014977"/>
<comment type="caution">
    <text evidence="3">The sequence shown here is derived from an EMBL/GenBank/DDBJ whole genome shotgun (WGS) entry which is preliminary data.</text>
</comment>